<comment type="caution">
    <text evidence="1">The sequence shown here is derived from an EMBL/GenBank/DDBJ whole genome shotgun (WGS) entry which is preliminary data.</text>
</comment>
<protein>
    <submittedName>
        <fullName evidence="1">11083_t:CDS:1</fullName>
    </submittedName>
</protein>
<feature type="non-terminal residue" evidence="1">
    <location>
        <position position="1"/>
    </location>
</feature>
<evidence type="ECO:0000313" key="2">
    <source>
        <dbReference type="Proteomes" id="UP000789860"/>
    </source>
</evidence>
<evidence type="ECO:0000313" key="1">
    <source>
        <dbReference type="EMBL" id="CAG8576773.1"/>
    </source>
</evidence>
<organism evidence="1 2">
    <name type="scientific">Scutellospora calospora</name>
    <dbReference type="NCBI Taxonomy" id="85575"/>
    <lineage>
        <taxon>Eukaryota</taxon>
        <taxon>Fungi</taxon>
        <taxon>Fungi incertae sedis</taxon>
        <taxon>Mucoromycota</taxon>
        <taxon>Glomeromycotina</taxon>
        <taxon>Glomeromycetes</taxon>
        <taxon>Diversisporales</taxon>
        <taxon>Gigasporaceae</taxon>
        <taxon>Scutellospora</taxon>
    </lineage>
</organism>
<feature type="non-terminal residue" evidence="1">
    <location>
        <position position="1240"/>
    </location>
</feature>
<dbReference type="Proteomes" id="UP000789860">
    <property type="component" value="Unassembled WGS sequence"/>
</dbReference>
<proteinExistence type="predicted"/>
<name>A0ACA9MA41_9GLOM</name>
<accession>A0ACA9MA41</accession>
<gene>
    <name evidence="1" type="ORF">SCALOS_LOCUS6050</name>
</gene>
<keyword evidence="2" id="KW-1185">Reference proteome</keyword>
<reference evidence="1" key="1">
    <citation type="submission" date="2021-06" db="EMBL/GenBank/DDBJ databases">
        <authorList>
            <person name="Kallberg Y."/>
            <person name="Tangrot J."/>
            <person name="Rosling A."/>
        </authorList>
    </citation>
    <scope>NUCLEOTIDE SEQUENCE</scope>
    <source>
        <strain evidence="1">AU212A</strain>
    </source>
</reference>
<dbReference type="EMBL" id="CAJVPM010010851">
    <property type="protein sequence ID" value="CAG8576773.1"/>
    <property type="molecule type" value="Genomic_DNA"/>
</dbReference>
<sequence>LEIKLFELQKTHEKTILEFTQIKEKYQTCLEEIQDLQNQLNEVRLIDAEMMDDFKSISSTPITPMSPSSVMGMGSPITSRQSLPPSMHFPRKPRSFSMGSGEKHDLIHLATVQRLQMELRQLESLNEDKKSGLDTVRQEFARLEMSHRANLEIVEELRDEIKRRDTLAQIEVMSMIKSDSKDHSTFINDFDELEVVHRLREEVKNLKEEQRKTLNLVAEREKDYQINDYEVIKIELNLQEFRDKLQDTLEKKNQDSNNNDIEFDKSIENLQICIKDLEDQLFKTKQLRSQLDNDINSISKEVATEMITLRKQVDKLQIEIEAKNHAIAALLLPNYKNQNKIKELEEQLTEVRQALCHALEKNNDKLSKVSGGISESFGDHRNNNLTISIIPLKETFDENVKLLEEKAKDLETQLIKAKEIISTRDSLNIIDPTQKSIEILEEKLIALQEELINKSDTIQNLQSEKDLVISLRTQLETLKSDLKQKYELIEILNRDFIDKNILQQKLREKEAEAITLKSQLSEVQIRQEETQNQMKNLQIKLKKVESIGIDDQLLISEIENVRKELQTVKNNEITALEQIKILSDKETKLNKDLKRLRTIEIAQRERIDLLENQLSSKNTFVDDDIIKLRNELIMLKESESLHKRTIIDLESKLEKSELEYSTLRAKIDILKSRKFGQKDLIQSHELQLNKMLSSADSNIELQQIKILNNEIENLRSQDIIQRRKIDTLENRLQLIKQDSDTDGLKREILELKDSKSNLLNTVKELESKLEILQKESKDLRILRNEIKYLKEFESEQNSTIEQLQSQLNDTIKSKDTLILELETLKKERDAKSEQIISLENELKTVKEELLRVNEKNVTCSKEIVELKNLLTDTLQRRDKELKRIKELEVELQEVKDIDINGNNNLRSLKEELATAKIEMDVQNDLIANLKIKLLEVEKEQLQCSITNLQTELVESKNSFQKDQTTIANLGNEFATVGSLLSEAKVTEEKRTQIAVQLEVKLKQADCDLKAKEQMLSIKDEHIIQLESQIQKSKVDLETAKLQATIEAENAKNLQSTLSKLETKLQTIPSLDEMAATKAFADKQAQLVKELESKLANIKSKSSTDAATSIDSIALMTAELEEKKHIEITQSDLIQKLEVTLKGKQETLDQLQETIQKINYELEQVKGSEVRQRDLIKVLESKLQTVESGHNAEISKLQEANAEISTLKEQCKQLQYALDDAKMVAKHNSNNDVSNSTIENN</sequence>